<reference evidence="1 2" key="1">
    <citation type="submission" date="2021-06" db="EMBL/GenBank/DDBJ databases">
        <title>Caerostris darwini draft genome.</title>
        <authorList>
            <person name="Kono N."/>
            <person name="Arakawa K."/>
        </authorList>
    </citation>
    <scope>NUCLEOTIDE SEQUENCE [LARGE SCALE GENOMIC DNA]</scope>
</reference>
<dbReference type="Proteomes" id="UP001054837">
    <property type="component" value="Unassembled WGS sequence"/>
</dbReference>
<dbReference type="EMBL" id="BPLQ01010191">
    <property type="protein sequence ID" value="GIY49035.1"/>
    <property type="molecule type" value="Genomic_DNA"/>
</dbReference>
<accession>A0AAV4TRR2</accession>
<comment type="caution">
    <text evidence="1">The sequence shown here is derived from an EMBL/GenBank/DDBJ whole genome shotgun (WGS) entry which is preliminary data.</text>
</comment>
<protein>
    <submittedName>
        <fullName evidence="1">Uncharacterized protein</fullName>
    </submittedName>
</protein>
<evidence type="ECO:0000313" key="1">
    <source>
        <dbReference type="EMBL" id="GIY49035.1"/>
    </source>
</evidence>
<sequence>MDDWIEVKDLRRYPKEVFVQAMWVDRYSDCLRAGMKMKPDGGSITPRHSGKSGYFPVFPVLNRASFPALTLEMARISDASSSFADN</sequence>
<proteinExistence type="predicted"/>
<keyword evidence="2" id="KW-1185">Reference proteome</keyword>
<organism evidence="1 2">
    <name type="scientific">Caerostris darwini</name>
    <dbReference type="NCBI Taxonomy" id="1538125"/>
    <lineage>
        <taxon>Eukaryota</taxon>
        <taxon>Metazoa</taxon>
        <taxon>Ecdysozoa</taxon>
        <taxon>Arthropoda</taxon>
        <taxon>Chelicerata</taxon>
        <taxon>Arachnida</taxon>
        <taxon>Araneae</taxon>
        <taxon>Araneomorphae</taxon>
        <taxon>Entelegynae</taxon>
        <taxon>Araneoidea</taxon>
        <taxon>Araneidae</taxon>
        <taxon>Caerostris</taxon>
    </lineage>
</organism>
<gene>
    <name evidence="1" type="ORF">CDAR_247181</name>
</gene>
<dbReference type="AlphaFoldDB" id="A0AAV4TRR2"/>
<name>A0AAV4TRR2_9ARAC</name>
<evidence type="ECO:0000313" key="2">
    <source>
        <dbReference type="Proteomes" id="UP001054837"/>
    </source>
</evidence>